<protein>
    <submittedName>
        <fullName evidence="2">Uncharacterized protein</fullName>
    </submittedName>
</protein>
<dbReference type="PANTHER" id="PTHR28027">
    <property type="entry name" value="TRANSCRIPTIONAL REGULATOR MIT1"/>
    <property type="match status" value="1"/>
</dbReference>
<feature type="compositionally biased region" description="Polar residues" evidence="1">
    <location>
        <begin position="517"/>
        <end position="545"/>
    </location>
</feature>
<organism evidence="2 3">
    <name type="scientific">Saitozyma podzolica</name>
    <dbReference type="NCBI Taxonomy" id="1890683"/>
    <lineage>
        <taxon>Eukaryota</taxon>
        <taxon>Fungi</taxon>
        <taxon>Dikarya</taxon>
        <taxon>Basidiomycota</taxon>
        <taxon>Agaricomycotina</taxon>
        <taxon>Tremellomycetes</taxon>
        <taxon>Tremellales</taxon>
        <taxon>Trimorphomycetaceae</taxon>
        <taxon>Saitozyma</taxon>
    </lineage>
</organism>
<proteinExistence type="predicted"/>
<dbReference type="EMBL" id="RSCD01000024">
    <property type="protein sequence ID" value="RSH83711.1"/>
    <property type="molecule type" value="Genomic_DNA"/>
</dbReference>
<dbReference type="InterPro" id="IPR018608">
    <property type="entry name" value="Gti1/Pac2"/>
</dbReference>
<feature type="region of interest" description="Disordered" evidence="1">
    <location>
        <begin position="494"/>
        <end position="598"/>
    </location>
</feature>
<feature type="region of interest" description="Disordered" evidence="1">
    <location>
        <begin position="102"/>
        <end position="185"/>
    </location>
</feature>
<evidence type="ECO:0000313" key="2">
    <source>
        <dbReference type="EMBL" id="RSH83711.1"/>
    </source>
</evidence>
<evidence type="ECO:0000256" key="1">
    <source>
        <dbReference type="SAM" id="MobiDB-lite"/>
    </source>
</evidence>
<sequence>MSIPNDPPPHPMPATPPTLVPPFKGDVETTFDALLVFQAVRRGMIPRVTRRLIERERGMVQSGAVFVFDEQESGIKRWTDGLIWSPSRIIGNFLVYREMDKRSANPPSPMPTTANSNFPNQHSPSASRPGTSGTPSGSYWESSQMAVSSGGDTPPLGRSALQRPRSSSESAPIDRQRARSLVGSLTSSNKFKEGGLVKKTMSVTVNGYAQHMISYYTVEDVLAGKLRQPSTIPELASLDISPDYRLKRNFRFPAMIEDGQDIVPRYRWDESNPETCFFYAPSPIRGPQTTHYPRRPGFPNTISYPMAEAEEPASPQTPMSGMTMLPYPPPDVAYGTPSMPPVPLRVDSPSESQSRFMTVPMPIPMSLPPASYLPPGSASSPYHDHGGMPAVVRQGSGSMLSGQTAMCAMRPSCSSNRRHFDLYGNPASPRVGGDMIDDLHQRRSQPPSPPEGYLTALTSAGGAPHPSSTPNTHHASYHYQLPSTVSGSVAEFYLPEGHGTSHPAPLHSPMAAPAYNPTATPSTGYPAATGQSWQDNPRIPANQSRDFWPAGHPPSTAGSWVSGPHPESGGGGGAWGPERAELAQVLPTQYPPAQVELR</sequence>
<comment type="caution">
    <text evidence="2">The sequence shown here is derived from an EMBL/GenBank/DDBJ whole genome shotgun (WGS) entry which is preliminary data.</text>
</comment>
<dbReference type="OrthoDB" id="5572844at2759"/>
<evidence type="ECO:0000313" key="3">
    <source>
        <dbReference type="Proteomes" id="UP000279259"/>
    </source>
</evidence>
<dbReference type="Pfam" id="PF09729">
    <property type="entry name" value="Gti1_Pac2"/>
    <property type="match status" value="1"/>
</dbReference>
<dbReference type="Proteomes" id="UP000279259">
    <property type="component" value="Unassembled WGS sequence"/>
</dbReference>
<dbReference type="GO" id="GO:0003677">
    <property type="term" value="F:DNA binding"/>
    <property type="evidence" value="ECO:0007669"/>
    <property type="project" value="TreeGrafter"/>
</dbReference>
<reference evidence="2 3" key="1">
    <citation type="submission" date="2018-11" db="EMBL/GenBank/DDBJ databases">
        <title>Genome sequence of Saitozyma podzolica DSM 27192.</title>
        <authorList>
            <person name="Aliyu H."/>
            <person name="Gorte O."/>
            <person name="Ochsenreither K."/>
        </authorList>
    </citation>
    <scope>NUCLEOTIDE SEQUENCE [LARGE SCALE GENOMIC DNA]</scope>
    <source>
        <strain evidence="2 3">DSM 27192</strain>
    </source>
</reference>
<feature type="region of interest" description="Disordered" evidence="1">
    <location>
        <begin position="1"/>
        <end position="20"/>
    </location>
</feature>
<dbReference type="PANTHER" id="PTHR28027:SF2">
    <property type="entry name" value="TRANSCRIPTIONAL REGULATOR MIT1"/>
    <property type="match status" value="1"/>
</dbReference>
<feature type="region of interest" description="Disordered" evidence="1">
    <location>
        <begin position="420"/>
        <end position="476"/>
    </location>
</feature>
<feature type="compositionally biased region" description="Low complexity" evidence="1">
    <location>
        <begin position="123"/>
        <end position="138"/>
    </location>
</feature>
<feature type="compositionally biased region" description="Polar residues" evidence="1">
    <location>
        <begin position="111"/>
        <end position="122"/>
    </location>
</feature>
<dbReference type="AlphaFoldDB" id="A0A427XY13"/>
<name>A0A427XY13_9TREE</name>
<feature type="compositionally biased region" description="Polar residues" evidence="1">
    <location>
        <begin position="139"/>
        <end position="151"/>
    </location>
</feature>
<gene>
    <name evidence="2" type="ORF">EHS25_005615</name>
</gene>
<keyword evidence="3" id="KW-1185">Reference proteome</keyword>
<accession>A0A427XY13</accession>